<evidence type="ECO:0000256" key="2">
    <source>
        <dbReference type="SAM" id="Phobius"/>
    </source>
</evidence>
<feature type="region of interest" description="Disordered" evidence="1">
    <location>
        <begin position="711"/>
        <end position="737"/>
    </location>
</feature>
<proteinExistence type="predicted"/>
<keyword evidence="2" id="KW-1133">Transmembrane helix</keyword>
<feature type="region of interest" description="Disordered" evidence="1">
    <location>
        <begin position="104"/>
        <end position="152"/>
    </location>
</feature>
<comment type="caution">
    <text evidence="3">The sequence shown here is derived from an EMBL/GenBank/DDBJ whole genome shotgun (WGS) entry which is preliminary data.</text>
</comment>
<keyword evidence="2" id="KW-0812">Transmembrane</keyword>
<reference evidence="3" key="1">
    <citation type="submission" date="2021-02" db="EMBL/GenBank/DDBJ databases">
        <title>First Annotated Genome of the Yellow-green Alga Tribonema minus.</title>
        <authorList>
            <person name="Mahan K.M."/>
        </authorList>
    </citation>
    <scope>NUCLEOTIDE SEQUENCE</scope>
    <source>
        <strain evidence="3">UTEX B ZZ1240</strain>
    </source>
</reference>
<keyword evidence="4" id="KW-1185">Reference proteome</keyword>
<gene>
    <name evidence="3" type="ORF">JKP88DRAFT_282247</name>
</gene>
<feature type="transmembrane region" description="Helical" evidence="2">
    <location>
        <begin position="577"/>
        <end position="600"/>
    </location>
</feature>
<keyword evidence="2" id="KW-0472">Membrane</keyword>
<feature type="region of interest" description="Disordered" evidence="1">
    <location>
        <begin position="1171"/>
        <end position="1197"/>
    </location>
</feature>
<accession>A0A835YTX1</accession>
<dbReference type="EMBL" id="JAFCMP010000530">
    <property type="protein sequence ID" value="KAG5177004.1"/>
    <property type="molecule type" value="Genomic_DNA"/>
</dbReference>
<dbReference type="AlphaFoldDB" id="A0A835YTX1"/>
<feature type="transmembrane region" description="Helical" evidence="2">
    <location>
        <begin position="166"/>
        <end position="186"/>
    </location>
</feature>
<feature type="compositionally biased region" description="Polar residues" evidence="1">
    <location>
        <begin position="131"/>
        <end position="150"/>
    </location>
</feature>
<evidence type="ECO:0000256" key="1">
    <source>
        <dbReference type="SAM" id="MobiDB-lite"/>
    </source>
</evidence>
<evidence type="ECO:0000313" key="4">
    <source>
        <dbReference type="Proteomes" id="UP000664859"/>
    </source>
</evidence>
<feature type="region of interest" description="Disordered" evidence="1">
    <location>
        <begin position="1"/>
        <end position="31"/>
    </location>
</feature>
<organism evidence="3 4">
    <name type="scientific">Tribonema minus</name>
    <dbReference type="NCBI Taxonomy" id="303371"/>
    <lineage>
        <taxon>Eukaryota</taxon>
        <taxon>Sar</taxon>
        <taxon>Stramenopiles</taxon>
        <taxon>Ochrophyta</taxon>
        <taxon>PX clade</taxon>
        <taxon>Xanthophyceae</taxon>
        <taxon>Tribonematales</taxon>
        <taxon>Tribonemataceae</taxon>
        <taxon>Tribonema</taxon>
    </lineage>
</organism>
<dbReference type="Proteomes" id="UP000664859">
    <property type="component" value="Unassembled WGS sequence"/>
</dbReference>
<sequence>MSFLVPEPKEEELTEDEGPRNMRAATSPIGYTAPSTPLSQILAQRQKEINSLKGRGVRLPRLRGSAPAHNAGLPHKVGAGRGASAAAADVVAIALRGALLLAAQRPRKRPSKQASGHEEHHHWSGTDSTERNTQSSNGGSAANKSDNRLTPRQLMRKYRAKVKPRTRLYIVFLMVELIMIAIFFAARHASHHAVIVNYADSATDALNGVHEGYTKKIFQMRNLLETSQYNWDLQAYMAAGGQTQPHADSVTALLKHVLNVYQVEYAVVLGADKKVLLSASAHNVGNAFNPEGVIDKAAADVDKSVWTYGILKYADLVAEDPPLFRDRESDLDEVSAAAAAAAASAAAAAAAAAPAARPRAFKGAHPYETQADSLIRWVAMAVRRMDMTTLQPLDPAEAPVGYFLLGDVPHAAAAAAAATAAATAAAAAAPQVNGKSASTSLIGLTLGGMGGIYVQRRNKQAALDAEPQTRWLTASATVSAALEATLHGRHTIQNMLVQGFSPFDSLPDKDAHMDTAQNKSDADKSALTTEISPFMQALRKWQPDDEEEPKDGRPPVTLARGLAIDTTVTTKFMSKQYIRLAVIVAVDLLTLFLATWLFLLHAAAACDVLRAGARTMRSPAGVGPLRTYSDAATSAPDASRCVAPLEMMGRRVRSGQRVDISFLRSLTKRRKLAFVIAAVAVFSVLVGVEIRQKCAANMEVLIRKRNEVERSAQRRSEALADTSVSSAARSRAHGGAPANPHVACVMRMGYGLTCVAHPGSTMLAYRQGMDQSLRILTSMQMCTALQMYLTDPNNQAALGDFLHQRLAKIESTLWVEMALLYDNEGKLLAVPRNRALIGQKFDPSGIVADTLAQHEPTRFTRSSGLLAASDLVRLNVSTWADSYYNTTTYLPRCCGLLAASDLVRLNVSTWVDRYYNTTPLSALRAKETGEQALVRWVAVPVWNDGLQGGMDGGPPDGVLVIGDVVNGKTRIVERANKMVNHGYSAVYVYNSTAQYQLVAGIMRTAGTLFDVDVPLPETGWLDAIRKSTAWHSDDHFTVTKTLYFDDYGGKFVVSARCVNKNTVVGAYGADVDPTDWSGGPLGDCQGFLIHGIPWHKVAPILAPCYAAQGTFVGMCCIKFVAMAILCYMAYMPFKKIVLNNKFVQSAAAADSASTPATSAKKNPSALTLNSAAATSPAAAAGRPAKYESKMSMSCAEH</sequence>
<feature type="transmembrane region" description="Helical" evidence="2">
    <location>
        <begin position="672"/>
        <end position="690"/>
    </location>
</feature>
<protein>
    <submittedName>
        <fullName evidence="3">Uncharacterized protein</fullName>
    </submittedName>
</protein>
<feature type="compositionally biased region" description="Low complexity" evidence="1">
    <location>
        <begin position="1171"/>
        <end position="1180"/>
    </location>
</feature>
<feature type="compositionally biased region" description="Basic and acidic residues" evidence="1">
    <location>
        <begin position="115"/>
        <end position="130"/>
    </location>
</feature>
<name>A0A835YTX1_9STRA</name>
<feature type="transmembrane region" description="Helical" evidence="2">
    <location>
        <begin position="1111"/>
        <end position="1130"/>
    </location>
</feature>
<evidence type="ECO:0000313" key="3">
    <source>
        <dbReference type="EMBL" id="KAG5177004.1"/>
    </source>
</evidence>